<dbReference type="GO" id="GO:0008176">
    <property type="term" value="F:tRNA (guanine(46)-N7)-methyltransferase activity"/>
    <property type="evidence" value="ECO:0007669"/>
    <property type="project" value="UniProtKB-UniRule"/>
</dbReference>
<gene>
    <name evidence="9 10" type="primary">trmB</name>
    <name evidence="10" type="ORF">NNL22_01370</name>
</gene>
<feature type="binding site" evidence="9">
    <location>
        <position position="114"/>
    </location>
    <ligand>
        <name>S-adenosyl-L-methionine</name>
        <dbReference type="ChEBI" id="CHEBI:59789"/>
    </ligand>
</feature>
<evidence type="ECO:0000256" key="8">
    <source>
        <dbReference type="ARBA" id="ARBA00060767"/>
    </source>
</evidence>
<keyword evidence="5 9" id="KW-0949">S-adenosyl-L-methionine</keyword>
<dbReference type="NCBIfam" id="TIGR00091">
    <property type="entry name" value="tRNA (guanosine(46)-N7)-methyltransferase TrmB"/>
    <property type="match status" value="1"/>
</dbReference>
<dbReference type="PANTHER" id="PTHR23417:SF14">
    <property type="entry name" value="PENTACOTRIPEPTIDE-REPEAT REGION OF PRORP DOMAIN-CONTAINING PROTEIN"/>
    <property type="match status" value="1"/>
</dbReference>
<proteinExistence type="inferred from homology"/>
<evidence type="ECO:0000313" key="10">
    <source>
        <dbReference type="EMBL" id="UZW75284.1"/>
    </source>
</evidence>
<dbReference type="InterPro" id="IPR055361">
    <property type="entry name" value="tRNA_methyltr_TrmB_bact"/>
</dbReference>
<sequence length="232" mass="26578">MSDSETKRHHRPIRSFVIRGARMTLRQQKGWDLLWPKQGCAVENGMLNYDERFGEHSEVVLEIGFGMGDSLAEMAANNPDTGFIGVEVHRPGVGAILCAMDEMSLDNICLFCEDANDVLAHCIPDASLDRVQLYFPDPWHKARHHKRRLVQPEFAQKIRQKLKVGGTFHMATDWENYAEHMMEVMSAAEGYENISGDGQYTPRPDYRPTTKFERRGERLGHGVWDLIFKRTS</sequence>
<dbReference type="CDD" id="cd02440">
    <property type="entry name" value="AdoMet_MTases"/>
    <property type="match status" value="1"/>
</dbReference>
<dbReference type="Pfam" id="PF02390">
    <property type="entry name" value="Methyltransf_4"/>
    <property type="match status" value="1"/>
</dbReference>
<dbReference type="Gene3D" id="3.40.50.150">
    <property type="entry name" value="Vaccinia Virus protein VP39"/>
    <property type="match status" value="1"/>
</dbReference>
<evidence type="ECO:0000313" key="11">
    <source>
        <dbReference type="Proteomes" id="UP001164472"/>
    </source>
</evidence>
<dbReference type="PROSITE" id="PS51625">
    <property type="entry name" value="SAM_MT_TRMB"/>
    <property type="match status" value="1"/>
</dbReference>
<comment type="pathway">
    <text evidence="7 9">tRNA modification; N(7)-methylguanine-tRNA biosynthesis.</text>
</comment>
<evidence type="ECO:0000256" key="6">
    <source>
        <dbReference type="ARBA" id="ARBA00022694"/>
    </source>
</evidence>
<evidence type="ECO:0000256" key="5">
    <source>
        <dbReference type="ARBA" id="ARBA00022691"/>
    </source>
</evidence>
<evidence type="ECO:0000256" key="7">
    <source>
        <dbReference type="ARBA" id="ARBA00060552"/>
    </source>
</evidence>
<keyword evidence="4 9" id="KW-0808">Transferase</keyword>
<feature type="binding site" evidence="9">
    <location>
        <position position="87"/>
    </location>
    <ligand>
        <name>S-adenosyl-L-methionine</name>
        <dbReference type="ChEBI" id="CHEBI:59789"/>
    </ligand>
</feature>
<dbReference type="RefSeq" id="WP_251810866.1">
    <property type="nucleotide sequence ID" value="NZ_CP101527.1"/>
</dbReference>
<keyword evidence="6 9" id="KW-0819">tRNA processing</keyword>
<dbReference type="HAMAP" id="MF_01057">
    <property type="entry name" value="tRNA_methyltr_TrmB"/>
    <property type="match status" value="1"/>
</dbReference>
<feature type="binding site" evidence="9">
    <location>
        <position position="62"/>
    </location>
    <ligand>
        <name>S-adenosyl-L-methionine</name>
        <dbReference type="ChEBI" id="CHEBI:59789"/>
    </ligand>
</feature>
<dbReference type="KEGG" id="asem:NNL22_01370"/>
<name>A0A9E8HT50_9ALTE</name>
<evidence type="ECO:0000256" key="4">
    <source>
        <dbReference type="ARBA" id="ARBA00022679"/>
    </source>
</evidence>
<feature type="binding site" evidence="9">
    <location>
        <position position="141"/>
    </location>
    <ligand>
        <name>substrate</name>
    </ligand>
</feature>
<evidence type="ECO:0000256" key="3">
    <source>
        <dbReference type="ARBA" id="ARBA00022603"/>
    </source>
</evidence>
<evidence type="ECO:0000256" key="1">
    <source>
        <dbReference type="ARBA" id="ARBA00000142"/>
    </source>
</evidence>
<feature type="binding site" evidence="9">
    <location>
        <position position="173"/>
    </location>
    <ligand>
        <name>substrate</name>
    </ligand>
</feature>
<keyword evidence="11" id="KW-1185">Reference proteome</keyword>
<organism evidence="10 11">
    <name type="scientific">Alkalimarinus sediminis</name>
    <dbReference type="NCBI Taxonomy" id="1632866"/>
    <lineage>
        <taxon>Bacteria</taxon>
        <taxon>Pseudomonadati</taxon>
        <taxon>Pseudomonadota</taxon>
        <taxon>Gammaproteobacteria</taxon>
        <taxon>Alteromonadales</taxon>
        <taxon>Alteromonadaceae</taxon>
        <taxon>Alkalimarinus</taxon>
    </lineage>
</organism>
<dbReference type="EC" id="2.1.1.33" evidence="9"/>
<feature type="binding site" evidence="9">
    <location>
        <position position="137"/>
    </location>
    <ligand>
        <name>S-adenosyl-L-methionine</name>
        <dbReference type="ChEBI" id="CHEBI:59789"/>
    </ligand>
</feature>
<dbReference type="Proteomes" id="UP001164472">
    <property type="component" value="Chromosome"/>
</dbReference>
<evidence type="ECO:0000256" key="9">
    <source>
        <dbReference type="HAMAP-Rule" id="MF_01057"/>
    </source>
</evidence>
<reference evidence="10" key="1">
    <citation type="submission" date="2022-07" db="EMBL/GenBank/DDBJ databases">
        <title>Alkalimarinus sp. nov., isolated from gut of a Alitta virens.</title>
        <authorList>
            <person name="Yang A.I."/>
            <person name="Shin N.-R."/>
        </authorList>
    </citation>
    <scope>NUCLEOTIDE SEQUENCE</scope>
    <source>
        <strain evidence="10">FA028</strain>
    </source>
</reference>
<dbReference type="InterPro" id="IPR003358">
    <property type="entry name" value="tRNA_(Gua-N-7)_MeTrfase_Trmb"/>
</dbReference>
<dbReference type="AlphaFoldDB" id="A0A9E8HT50"/>
<evidence type="ECO:0000256" key="2">
    <source>
        <dbReference type="ARBA" id="ARBA00003015"/>
    </source>
</evidence>
<dbReference type="PANTHER" id="PTHR23417">
    <property type="entry name" value="3-DEOXY-D-MANNO-OCTULOSONIC-ACID TRANSFERASE/TRNA GUANINE-N 7 - -METHYLTRANSFERASE"/>
    <property type="match status" value="1"/>
</dbReference>
<protein>
    <recommendedName>
        <fullName evidence="9">tRNA (guanine-N(7)-)-methyltransferase</fullName>
        <ecNumber evidence="9">2.1.1.33</ecNumber>
    </recommendedName>
    <alternativeName>
        <fullName evidence="9">tRNA (guanine(46)-N(7))-methyltransferase</fullName>
    </alternativeName>
    <alternativeName>
        <fullName evidence="9">tRNA(m7G46)-methyltransferase</fullName>
    </alternativeName>
</protein>
<comment type="similarity">
    <text evidence="8 9">Belongs to the class I-like SAM-binding methyltransferase superfamily. TrmB family.</text>
</comment>
<comment type="function">
    <text evidence="2 9">Catalyzes the formation of N(7)-methylguanine at position 46 (m7G46) in tRNA.</text>
</comment>
<comment type="caution">
    <text evidence="9">Lacks conserved residue(s) required for the propagation of feature annotation.</text>
</comment>
<comment type="catalytic activity">
    <reaction evidence="1 9">
        <text>guanosine(46) in tRNA + S-adenosyl-L-methionine = N(7)-methylguanosine(46) in tRNA + S-adenosyl-L-homocysteine</text>
        <dbReference type="Rhea" id="RHEA:42708"/>
        <dbReference type="Rhea" id="RHEA-COMP:10188"/>
        <dbReference type="Rhea" id="RHEA-COMP:10189"/>
        <dbReference type="ChEBI" id="CHEBI:57856"/>
        <dbReference type="ChEBI" id="CHEBI:59789"/>
        <dbReference type="ChEBI" id="CHEBI:74269"/>
        <dbReference type="ChEBI" id="CHEBI:74480"/>
        <dbReference type="EC" id="2.1.1.33"/>
    </reaction>
</comment>
<dbReference type="SUPFAM" id="SSF53335">
    <property type="entry name" value="S-adenosyl-L-methionine-dependent methyltransferases"/>
    <property type="match status" value="1"/>
</dbReference>
<dbReference type="FunFam" id="3.40.50.150:FF:000035">
    <property type="entry name" value="tRNA (guanine-N(7)-)-methyltransferase"/>
    <property type="match status" value="1"/>
</dbReference>
<keyword evidence="3 9" id="KW-0489">Methyltransferase</keyword>
<feature type="binding site" evidence="9">
    <location>
        <begin position="210"/>
        <end position="213"/>
    </location>
    <ligand>
        <name>substrate</name>
    </ligand>
</feature>
<dbReference type="InterPro" id="IPR029063">
    <property type="entry name" value="SAM-dependent_MTases_sf"/>
</dbReference>
<accession>A0A9E8HT50</accession>
<dbReference type="GO" id="GO:0043527">
    <property type="term" value="C:tRNA methyltransferase complex"/>
    <property type="evidence" value="ECO:0007669"/>
    <property type="project" value="TreeGrafter"/>
</dbReference>
<dbReference type="EMBL" id="CP101527">
    <property type="protein sequence ID" value="UZW75284.1"/>
    <property type="molecule type" value="Genomic_DNA"/>
</dbReference>